<name>A0A9P5PXV2_9AGAR</name>
<dbReference type="Gene3D" id="3.40.50.12780">
    <property type="entry name" value="N-terminal domain of ligase-like"/>
    <property type="match status" value="1"/>
</dbReference>
<dbReference type="PANTHER" id="PTHR43201">
    <property type="entry name" value="ACYL-COA SYNTHETASE"/>
    <property type="match status" value="1"/>
</dbReference>
<sequence>MPPLLTHLTNIEDAASRFPSRVAFKIPQVNPQTDQIDHWTNITFHQFLLDIEHLARYWFHVLKESSDIPQQSVIALCFGGYKYLDTVHVYAISRAGYIPQLINIFQNADYNVIQGPLEQANTRAFIYGSGYSDIVRDIPIPCFTLVTVVLLNDYILPDLPHVTGSDVAIIYQTSGTTSGKSKIVPFNYTWMDGNVRSQATKGRLDSGKVDFWEHRLYGSIPLLGTIYFTSCMVQFKSGQPSTSELVDIINRCQTRQLFSYPRMLREHIRASRTDPETLRALSSVDAIIYTGGGLGSDEDEEWAWRNGINLVNAFGTTECGGLLISEGLRKSRQNYLKRFPGPSSIKFIPVSNDSDLLELVVPPEAPECPDVSFRSSDGNYHTNDLFREVEPGGYVFCGRNDDWFNMRNCRLCDTKAIEDNARSLCGDIITDCVVVGNGRLSPVLVVEVCSPSSHSSVSPVLNESELKIEIYHRIRPFHSTRYPHERIAAPDMIFVVPLGTLPRTLTKGTVRRKVVEETMKEKLDQLFSGNV</sequence>
<protein>
    <recommendedName>
        <fullName evidence="2">AMP-dependent synthetase/ligase domain-containing protein</fullName>
    </recommendedName>
</protein>
<dbReference type="Proteomes" id="UP000772434">
    <property type="component" value="Unassembled WGS sequence"/>
</dbReference>
<evidence type="ECO:0000313" key="3">
    <source>
        <dbReference type="EMBL" id="KAF9071396.1"/>
    </source>
</evidence>
<dbReference type="OrthoDB" id="429813at2759"/>
<dbReference type="SUPFAM" id="SSF56801">
    <property type="entry name" value="Acetyl-CoA synthetase-like"/>
    <property type="match status" value="1"/>
</dbReference>
<feature type="domain" description="AMP-dependent synthetase/ligase" evidence="2">
    <location>
        <begin position="12"/>
        <end position="325"/>
    </location>
</feature>
<dbReference type="Pfam" id="PF23562">
    <property type="entry name" value="AMP-binding_C_3"/>
    <property type="match status" value="1"/>
</dbReference>
<dbReference type="InterPro" id="IPR000873">
    <property type="entry name" value="AMP-dep_synth/lig_dom"/>
</dbReference>
<dbReference type="GO" id="GO:0031956">
    <property type="term" value="F:medium-chain fatty acid-CoA ligase activity"/>
    <property type="evidence" value="ECO:0007669"/>
    <property type="project" value="TreeGrafter"/>
</dbReference>
<dbReference type="InterPro" id="IPR042099">
    <property type="entry name" value="ANL_N_sf"/>
</dbReference>
<comment type="caution">
    <text evidence="3">The sequence shown here is derived from an EMBL/GenBank/DDBJ whole genome shotgun (WGS) entry which is preliminary data.</text>
</comment>
<evidence type="ECO:0000259" key="2">
    <source>
        <dbReference type="Pfam" id="PF00501"/>
    </source>
</evidence>
<comment type="similarity">
    <text evidence="1">Belongs to the ATP-dependent AMP-binding enzyme family.</text>
</comment>
<accession>A0A9P5PXV2</accession>
<gene>
    <name evidence="3" type="ORF">BDP27DRAFT_1502961</name>
</gene>
<organism evidence="3 4">
    <name type="scientific">Rhodocollybia butyracea</name>
    <dbReference type="NCBI Taxonomy" id="206335"/>
    <lineage>
        <taxon>Eukaryota</taxon>
        <taxon>Fungi</taxon>
        <taxon>Dikarya</taxon>
        <taxon>Basidiomycota</taxon>
        <taxon>Agaricomycotina</taxon>
        <taxon>Agaricomycetes</taxon>
        <taxon>Agaricomycetidae</taxon>
        <taxon>Agaricales</taxon>
        <taxon>Marasmiineae</taxon>
        <taxon>Omphalotaceae</taxon>
        <taxon>Rhodocollybia</taxon>
    </lineage>
</organism>
<dbReference type="GO" id="GO:0006631">
    <property type="term" value="P:fatty acid metabolic process"/>
    <property type="evidence" value="ECO:0007669"/>
    <property type="project" value="TreeGrafter"/>
</dbReference>
<dbReference type="PANTHER" id="PTHR43201:SF8">
    <property type="entry name" value="ACYL-COA SYNTHETASE FAMILY MEMBER 3"/>
    <property type="match status" value="1"/>
</dbReference>
<dbReference type="EMBL" id="JADNRY010000033">
    <property type="protein sequence ID" value="KAF9071396.1"/>
    <property type="molecule type" value="Genomic_DNA"/>
</dbReference>
<evidence type="ECO:0000313" key="4">
    <source>
        <dbReference type="Proteomes" id="UP000772434"/>
    </source>
</evidence>
<dbReference type="Pfam" id="PF00501">
    <property type="entry name" value="AMP-binding"/>
    <property type="match status" value="1"/>
</dbReference>
<proteinExistence type="inferred from homology"/>
<reference evidence="3" key="1">
    <citation type="submission" date="2020-11" db="EMBL/GenBank/DDBJ databases">
        <authorList>
            <consortium name="DOE Joint Genome Institute"/>
            <person name="Ahrendt S."/>
            <person name="Riley R."/>
            <person name="Andreopoulos W."/>
            <person name="Labutti K."/>
            <person name="Pangilinan J."/>
            <person name="Ruiz-Duenas F.J."/>
            <person name="Barrasa J.M."/>
            <person name="Sanchez-Garcia M."/>
            <person name="Camarero S."/>
            <person name="Miyauchi S."/>
            <person name="Serrano A."/>
            <person name="Linde D."/>
            <person name="Babiker R."/>
            <person name="Drula E."/>
            <person name="Ayuso-Fernandez I."/>
            <person name="Pacheco R."/>
            <person name="Padilla G."/>
            <person name="Ferreira P."/>
            <person name="Barriuso J."/>
            <person name="Kellner H."/>
            <person name="Castanera R."/>
            <person name="Alfaro M."/>
            <person name="Ramirez L."/>
            <person name="Pisabarro A.G."/>
            <person name="Kuo A."/>
            <person name="Tritt A."/>
            <person name="Lipzen A."/>
            <person name="He G."/>
            <person name="Yan M."/>
            <person name="Ng V."/>
            <person name="Cullen D."/>
            <person name="Martin F."/>
            <person name="Rosso M.-N."/>
            <person name="Henrissat B."/>
            <person name="Hibbett D."/>
            <person name="Martinez A.T."/>
            <person name="Grigoriev I.V."/>
        </authorList>
    </citation>
    <scope>NUCLEOTIDE SEQUENCE</scope>
    <source>
        <strain evidence="3">AH 40177</strain>
    </source>
</reference>
<evidence type="ECO:0000256" key="1">
    <source>
        <dbReference type="ARBA" id="ARBA00006432"/>
    </source>
</evidence>
<dbReference type="AlphaFoldDB" id="A0A9P5PXV2"/>
<keyword evidence="4" id="KW-1185">Reference proteome</keyword>